<proteinExistence type="predicted"/>
<name>A0A8D8TMZ8_9HEMI</name>
<protein>
    <submittedName>
        <fullName evidence="1">Uncharacterized protein</fullName>
    </submittedName>
</protein>
<accession>A0A8D8TMZ8</accession>
<evidence type="ECO:0000313" key="1">
    <source>
        <dbReference type="EMBL" id="CAG6688286.1"/>
    </source>
</evidence>
<sequence length="141" mass="16368">MEMRLSQNLSNISKIFNDTTQKPNCGCLPGCFSLGYAKTQSSSSLVNNPRIRKRYLTGKPIGYFRYLPTHLSIIDRFIFFFIFTRKREPQDPVIFKGPLNAILDWFSRYFTLLLQSKLSRLLYLSLDTISDYYSNISASII</sequence>
<dbReference type="AlphaFoldDB" id="A0A8D8TMZ8"/>
<reference evidence="1" key="1">
    <citation type="submission" date="2021-05" db="EMBL/GenBank/DDBJ databases">
        <authorList>
            <person name="Alioto T."/>
            <person name="Alioto T."/>
            <person name="Gomez Garrido J."/>
        </authorList>
    </citation>
    <scope>NUCLEOTIDE SEQUENCE</scope>
</reference>
<organism evidence="1">
    <name type="scientific">Cacopsylla melanoneura</name>
    <dbReference type="NCBI Taxonomy" id="428564"/>
    <lineage>
        <taxon>Eukaryota</taxon>
        <taxon>Metazoa</taxon>
        <taxon>Ecdysozoa</taxon>
        <taxon>Arthropoda</taxon>
        <taxon>Hexapoda</taxon>
        <taxon>Insecta</taxon>
        <taxon>Pterygota</taxon>
        <taxon>Neoptera</taxon>
        <taxon>Paraneoptera</taxon>
        <taxon>Hemiptera</taxon>
        <taxon>Sternorrhyncha</taxon>
        <taxon>Psylloidea</taxon>
        <taxon>Psyllidae</taxon>
        <taxon>Psyllinae</taxon>
        <taxon>Cacopsylla</taxon>
    </lineage>
</organism>
<dbReference type="EMBL" id="HBUF01286042">
    <property type="protein sequence ID" value="CAG6688286.1"/>
    <property type="molecule type" value="Transcribed_RNA"/>
</dbReference>